<name>A0A4Y2PLL8_ARAVE</name>
<evidence type="ECO:0000313" key="2">
    <source>
        <dbReference type="EMBL" id="GBN65719.1"/>
    </source>
</evidence>
<evidence type="ECO:0000313" key="3">
    <source>
        <dbReference type="Proteomes" id="UP000499080"/>
    </source>
</evidence>
<dbReference type="EMBL" id="BGPR01014553">
    <property type="protein sequence ID" value="GBN65719.1"/>
    <property type="molecule type" value="Genomic_DNA"/>
</dbReference>
<organism evidence="1 3">
    <name type="scientific">Araneus ventricosus</name>
    <name type="common">Orbweaver spider</name>
    <name type="synonym">Epeira ventricosa</name>
    <dbReference type="NCBI Taxonomy" id="182803"/>
    <lineage>
        <taxon>Eukaryota</taxon>
        <taxon>Metazoa</taxon>
        <taxon>Ecdysozoa</taxon>
        <taxon>Arthropoda</taxon>
        <taxon>Chelicerata</taxon>
        <taxon>Arachnida</taxon>
        <taxon>Araneae</taxon>
        <taxon>Araneomorphae</taxon>
        <taxon>Entelegynae</taxon>
        <taxon>Araneoidea</taxon>
        <taxon>Araneidae</taxon>
        <taxon>Araneus</taxon>
    </lineage>
</organism>
<evidence type="ECO:0000313" key="1">
    <source>
        <dbReference type="EMBL" id="GBN52081.1"/>
    </source>
</evidence>
<reference evidence="1 3" key="1">
    <citation type="journal article" date="2019" name="Sci. Rep.">
        <title>Orb-weaving spider Araneus ventricosus genome elucidates the spidroin gene catalogue.</title>
        <authorList>
            <person name="Kono N."/>
            <person name="Nakamura H."/>
            <person name="Ohtoshi R."/>
            <person name="Moran D.A.P."/>
            <person name="Shinohara A."/>
            <person name="Yoshida Y."/>
            <person name="Fujiwara M."/>
            <person name="Mori M."/>
            <person name="Tomita M."/>
            <person name="Arakawa K."/>
        </authorList>
    </citation>
    <scope>NUCLEOTIDE SEQUENCE [LARGE SCALE GENOMIC DNA]</scope>
</reference>
<proteinExistence type="predicted"/>
<dbReference type="EMBL" id="BGPR01011596">
    <property type="protein sequence ID" value="GBN52081.1"/>
    <property type="molecule type" value="Genomic_DNA"/>
</dbReference>
<protein>
    <submittedName>
        <fullName evidence="1">Uncharacterized protein</fullName>
    </submittedName>
</protein>
<keyword evidence="3" id="KW-1185">Reference proteome</keyword>
<dbReference type="AlphaFoldDB" id="A0A4Y2PLL8"/>
<gene>
    <name evidence="1" type="ORF">AVEN_17783_1</name>
    <name evidence="2" type="ORF">AVEN_200489_1</name>
</gene>
<accession>A0A4Y2PLL8</accession>
<dbReference type="Proteomes" id="UP000499080">
    <property type="component" value="Unassembled WGS sequence"/>
</dbReference>
<comment type="caution">
    <text evidence="1">The sequence shown here is derived from an EMBL/GenBank/DDBJ whole genome shotgun (WGS) entry which is preliminary data.</text>
</comment>
<sequence>MAEFSTNLFDLKYNVGDNRMRANYSYVYGIKGVYVGELDIIGLRTTNLAKLKFVSVVNVQFAISESQIKVTRPDSIFGIDCIKEVFGFPVNIKEKLVE</sequence>